<comment type="subcellular location">
    <subcellularLocation>
        <location evidence="1">Nucleus</location>
    </subcellularLocation>
</comment>
<dbReference type="InterPro" id="IPR018289">
    <property type="entry name" value="MULE_transposase_dom"/>
</dbReference>
<dbReference type="Pfam" id="PF26175">
    <property type="entry name" value="HTH_FAR1"/>
    <property type="match status" value="1"/>
</dbReference>
<dbReference type="PANTHER" id="PTHR31669:SF174">
    <property type="entry name" value="PROTEIN FAR1-RELATED SEQUENCE 10-RELATED"/>
    <property type="match status" value="1"/>
</dbReference>
<comment type="caution">
    <text evidence="5">The sequence shown here is derived from an EMBL/GenBank/DDBJ whole genome shotgun (WGS) entry which is preliminary data.</text>
</comment>
<proteinExistence type="inferred from homology"/>
<name>A0ABR0DRP1_9LAMI</name>
<evidence type="ECO:0000313" key="5">
    <source>
        <dbReference type="EMBL" id="KAK4491892.1"/>
    </source>
</evidence>
<sequence>MNEGMMVPAQSKTMWMKRQQCPCGDWKCLVTYEGGANDTDVGSQLVKNDSGTLETMVAPYVGMVFKNDDEAFDYYGNFARKNGFSIRKERSRLSPQLGVYKRDFVCYRSGFAPARKKQMGENQRDRKSVRCGCDAKMYLSKEVVDGVSQWFVVQFSNVHNHELLEDDQVRLLPAYRKIREADQERILLLSKAGFPIHRIVKVLELERGIQGGQLSFLERDVRNFIQNRKKTVQENDALLTEKREHDTMDLVEACRANKEADPYFVYDVTVDENDEVENIAWSFGDSVHAYDMFGDVVYFDSTYRSMTYGMIFGAWLGIDNNGKILLFGCALLQDETSRSFAWALQAFLRFMKGRYPQTIITDIDPNLREVIRSESPNTKHVKPLYNILSRISSWFSLPLGPRFPEFKYEFEELCHLESIDEFDFRWNHMVTQFGLNADKHIDLLFTLRVCWALPYTTGCFLARMDSSSYWKSVDIFFKGLFHAQTCLRGFFEQV</sequence>
<accession>A0ABR0DRP1</accession>
<dbReference type="Pfam" id="PF10551">
    <property type="entry name" value="MULE"/>
    <property type="match status" value="1"/>
</dbReference>
<reference evidence="5 6" key="1">
    <citation type="journal article" date="2023" name="bioRxiv">
        <title>Genome report: Whole genome sequence and annotation of Penstemon davidsonii.</title>
        <authorList>
            <person name="Ostevik K.L."/>
            <person name="Alabady M."/>
            <person name="Zhang M."/>
            <person name="Rausher M.D."/>
        </authorList>
    </citation>
    <scope>NUCLEOTIDE SEQUENCE [LARGE SCALE GENOMIC DNA]</scope>
    <source>
        <strain evidence="5">DNT005</strain>
        <tissue evidence="5">Whole leaf</tissue>
    </source>
</reference>
<dbReference type="Proteomes" id="UP001291926">
    <property type="component" value="Unassembled WGS sequence"/>
</dbReference>
<comment type="function">
    <text evidence="1">Putative transcription activator involved in regulating light control of development.</text>
</comment>
<dbReference type="Pfam" id="PF03101">
    <property type="entry name" value="FAR1"/>
    <property type="match status" value="1"/>
</dbReference>
<feature type="domain" description="FAR1" evidence="2">
    <location>
        <begin position="73"/>
        <end position="164"/>
    </location>
</feature>
<evidence type="ECO:0000259" key="4">
    <source>
        <dbReference type="Pfam" id="PF26175"/>
    </source>
</evidence>
<gene>
    <name evidence="5" type="ORF">RD792_002673</name>
</gene>
<feature type="domain" description="FAR1-related sequence 11-like HTH-like" evidence="4">
    <location>
        <begin position="177"/>
        <end position="231"/>
    </location>
</feature>
<dbReference type="InterPro" id="IPR031052">
    <property type="entry name" value="FHY3/FAR1"/>
</dbReference>
<evidence type="ECO:0000313" key="6">
    <source>
        <dbReference type="Proteomes" id="UP001291926"/>
    </source>
</evidence>
<dbReference type="PANTHER" id="PTHR31669">
    <property type="entry name" value="PROTEIN FAR1-RELATED SEQUENCE 10-RELATED"/>
    <property type="match status" value="1"/>
</dbReference>
<feature type="domain" description="MULE transposase" evidence="3">
    <location>
        <begin position="296"/>
        <end position="388"/>
    </location>
</feature>
<evidence type="ECO:0000256" key="1">
    <source>
        <dbReference type="RuleBase" id="RU367018"/>
    </source>
</evidence>
<keyword evidence="1" id="KW-0862">Zinc</keyword>
<keyword evidence="1" id="KW-0863">Zinc-finger</keyword>
<evidence type="ECO:0000259" key="3">
    <source>
        <dbReference type="Pfam" id="PF10551"/>
    </source>
</evidence>
<organism evidence="5 6">
    <name type="scientific">Penstemon davidsonii</name>
    <dbReference type="NCBI Taxonomy" id="160366"/>
    <lineage>
        <taxon>Eukaryota</taxon>
        <taxon>Viridiplantae</taxon>
        <taxon>Streptophyta</taxon>
        <taxon>Embryophyta</taxon>
        <taxon>Tracheophyta</taxon>
        <taxon>Spermatophyta</taxon>
        <taxon>Magnoliopsida</taxon>
        <taxon>eudicotyledons</taxon>
        <taxon>Gunneridae</taxon>
        <taxon>Pentapetalae</taxon>
        <taxon>asterids</taxon>
        <taxon>lamiids</taxon>
        <taxon>Lamiales</taxon>
        <taxon>Plantaginaceae</taxon>
        <taxon>Cheloneae</taxon>
        <taxon>Penstemon</taxon>
    </lineage>
</organism>
<keyword evidence="1" id="KW-0539">Nucleus</keyword>
<keyword evidence="6" id="KW-1185">Reference proteome</keyword>
<evidence type="ECO:0000259" key="2">
    <source>
        <dbReference type="Pfam" id="PF03101"/>
    </source>
</evidence>
<dbReference type="InterPro" id="IPR004330">
    <property type="entry name" value="FAR1_DNA_bnd_dom"/>
</dbReference>
<keyword evidence="1" id="KW-0479">Metal-binding</keyword>
<dbReference type="InterPro" id="IPR058778">
    <property type="entry name" value="HTH_FAR1-11-like"/>
</dbReference>
<comment type="similarity">
    <text evidence="1">Belongs to the FHY3/FAR1 family.</text>
</comment>
<protein>
    <recommendedName>
        <fullName evidence="1">Protein FAR1-RELATED SEQUENCE</fullName>
    </recommendedName>
</protein>
<dbReference type="EMBL" id="JAYDYQ010001087">
    <property type="protein sequence ID" value="KAK4491892.1"/>
    <property type="molecule type" value="Genomic_DNA"/>
</dbReference>